<keyword evidence="2" id="KW-0812">Transmembrane</keyword>
<evidence type="ECO:0000313" key="4">
    <source>
        <dbReference type="Proteomes" id="UP001165136"/>
    </source>
</evidence>
<feature type="transmembrane region" description="Helical" evidence="2">
    <location>
        <begin position="72"/>
        <end position="92"/>
    </location>
</feature>
<name>A0A9W6R5J7_9PSEU</name>
<feature type="transmembrane region" description="Helical" evidence="2">
    <location>
        <begin position="49"/>
        <end position="66"/>
    </location>
</feature>
<dbReference type="Proteomes" id="UP001165136">
    <property type="component" value="Unassembled WGS sequence"/>
</dbReference>
<sequence length="325" mass="34682">MTQHTPPDGATPVRAAMFSDGPDFLLLNPDIPARRWRGARVRAGLRPRIVFIGLAGAGMAVLAALFGKGFPALLALSAGTLVVGVSALAGWGSAASVLSDHRHCAVRGCRVERRRGDFVFRSRDFADLGAAADMVVRALIVGVEELHRSPARAWIDPAQLRQVHVVVWEALCCLDRTRAARILADELAADPDTEVGGLAAATRRAVTAVDDGVDEVARHVHGCLVLARAWEAKLRHADLAARTEHTLDALPGHDDLRRLSEAAEALPRNLFASITAARDITGAGAFPWEQSSSSGQSCLIPHDRDRGGTTSPGTVQFRRTEQSAS</sequence>
<keyword evidence="2" id="KW-1133">Transmembrane helix</keyword>
<comment type="caution">
    <text evidence="3">The sequence shown here is derived from an EMBL/GenBank/DDBJ whole genome shotgun (WGS) entry which is preliminary data.</text>
</comment>
<dbReference type="RefSeq" id="WP_285488574.1">
    <property type="nucleotide sequence ID" value="NZ_BSTI01000013.1"/>
</dbReference>
<evidence type="ECO:0000256" key="2">
    <source>
        <dbReference type="SAM" id="Phobius"/>
    </source>
</evidence>
<feature type="region of interest" description="Disordered" evidence="1">
    <location>
        <begin position="287"/>
        <end position="325"/>
    </location>
</feature>
<organism evidence="3 4">
    <name type="scientific">Amycolatopsis taiwanensis</name>
    <dbReference type="NCBI Taxonomy" id="342230"/>
    <lineage>
        <taxon>Bacteria</taxon>
        <taxon>Bacillati</taxon>
        <taxon>Actinomycetota</taxon>
        <taxon>Actinomycetes</taxon>
        <taxon>Pseudonocardiales</taxon>
        <taxon>Pseudonocardiaceae</taxon>
        <taxon>Amycolatopsis</taxon>
    </lineage>
</organism>
<gene>
    <name evidence="3" type="ORF">Atai01_53640</name>
</gene>
<accession>A0A9W6R5J7</accession>
<proteinExistence type="predicted"/>
<evidence type="ECO:0000256" key="1">
    <source>
        <dbReference type="SAM" id="MobiDB-lite"/>
    </source>
</evidence>
<reference evidence="3" key="1">
    <citation type="submission" date="2023-03" db="EMBL/GenBank/DDBJ databases">
        <title>Amycolatopsis taiwanensis NBRC 103393.</title>
        <authorList>
            <person name="Ichikawa N."/>
            <person name="Sato H."/>
            <person name="Tonouchi N."/>
        </authorList>
    </citation>
    <scope>NUCLEOTIDE SEQUENCE</scope>
    <source>
        <strain evidence="3">NBRC 103393</strain>
    </source>
</reference>
<dbReference type="EMBL" id="BSTI01000013">
    <property type="protein sequence ID" value="GLY68745.1"/>
    <property type="molecule type" value="Genomic_DNA"/>
</dbReference>
<protein>
    <submittedName>
        <fullName evidence="3">Uncharacterized protein</fullName>
    </submittedName>
</protein>
<keyword evidence="4" id="KW-1185">Reference proteome</keyword>
<evidence type="ECO:0000313" key="3">
    <source>
        <dbReference type="EMBL" id="GLY68745.1"/>
    </source>
</evidence>
<keyword evidence="2" id="KW-0472">Membrane</keyword>
<dbReference type="AlphaFoldDB" id="A0A9W6R5J7"/>